<reference evidence="1 2" key="1">
    <citation type="submission" date="2017-09" db="EMBL/GenBank/DDBJ databases">
        <title>Genomic, metabolic, and phenotypic characteristics of bacterial isolates from the natural microbiome of the model nematode Caenorhabditis elegans.</title>
        <authorList>
            <person name="Zimmermann J."/>
            <person name="Obeng N."/>
            <person name="Yang W."/>
            <person name="Obeng O."/>
            <person name="Kissoyan K."/>
            <person name="Pees B."/>
            <person name="Dirksen P."/>
            <person name="Hoppner M."/>
            <person name="Franke A."/>
            <person name="Rosenstiel P."/>
            <person name="Leippe M."/>
            <person name="Dierking K."/>
            <person name="Kaleta C."/>
            <person name="Schulenburg H."/>
        </authorList>
    </citation>
    <scope>NUCLEOTIDE SEQUENCE [LARGE SCALE GENOMIC DNA]</scope>
    <source>
        <strain evidence="1 2">MYb73</strain>
    </source>
</reference>
<keyword evidence="2" id="KW-1185">Reference proteome</keyword>
<accession>A0A2S0IDN4</accession>
<dbReference type="OrthoDB" id="8667100at2"/>
<sequence length="145" mass="16186">MQTFKDPETGQFWQFDDDVVVEGADGHRMFIAPNGEQLSVPVTLVPAWLPPLEELVPEPYPVSRWQGREAMRLTAHGDPLNGVSLFDATEVLLARPETPAYYRSAWEELQVFDPESPMLAAIADELGLAESDLRTLFLFAGTLRA</sequence>
<proteinExistence type="predicted"/>
<dbReference type="Proteomes" id="UP000239477">
    <property type="component" value="Chromosome"/>
</dbReference>
<name>A0A2S0IDN4_9BURK</name>
<organism evidence="1 2">
    <name type="scientific">Achromobacter spanius</name>
    <dbReference type="NCBI Taxonomy" id="217203"/>
    <lineage>
        <taxon>Bacteria</taxon>
        <taxon>Pseudomonadati</taxon>
        <taxon>Pseudomonadota</taxon>
        <taxon>Betaproteobacteria</taxon>
        <taxon>Burkholderiales</taxon>
        <taxon>Alcaligenaceae</taxon>
        <taxon>Achromobacter</taxon>
    </lineage>
</organism>
<dbReference type="RefSeq" id="WP_105240780.1">
    <property type="nucleotide sequence ID" value="NZ_CP023270.1"/>
</dbReference>
<gene>
    <name evidence="1" type="ORF">CLM73_25340</name>
</gene>
<evidence type="ECO:0000313" key="1">
    <source>
        <dbReference type="EMBL" id="AVJ30153.1"/>
    </source>
</evidence>
<protein>
    <submittedName>
        <fullName evidence="1">Uncharacterized protein</fullName>
    </submittedName>
</protein>
<dbReference type="EMBL" id="CP023270">
    <property type="protein sequence ID" value="AVJ30153.1"/>
    <property type="molecule type" value="Genomic_DNA"/>
</dbReference>
<evidence type="ECO:0000313" key="2">
    <source>
        <dbReference type="Proteomes" id="UP000239477"/>
    </source>
</evidence>
<dbReference type="AlphaFoldDB" id="A0A2S0IDN4"/>